<evidence type="ECO:0000256" key="4">
    <source>
        <dbReference type="ARBA" id="ARBA00023163"/>
    </source>
</evidence>
<keyword evidence="2" id="KW-0805">Transcription regulation</keyword>
<dbReference type="GO" id="GO:0005634">
    <property type="term" value="C:nucleus"/>
    <property type="evidence" value="ECO:0007669"/>
    <property type="project" value="UniProtKB-SubCell"/>
</dbReference>
<keyword evidence="3" id="KW-0238">DNA-binding</keyword>
<organism evidence="7 8">
    <name type="scientific">Acacia crassicarpa</name>
    <name type="common">northern wattle</name>
    <dbReference type="NCBI Taxonomy" id="499986"/>
    <lineage>
        <taxon>Eukaryota</taxon>
        <taxon>Viridiplantae</taxon>
        <taxon>Streptophyta</taxon>
        <taxon>Embryophyta</taxon>
        <taxon>Tracheophyta</taxon>
        <taxon>Spermatophyta</taxon>
        <taxon>Magnoliopsida</taxon>
        <taxon>eudicotyledons</taxon>
        <taxon>Gunneridae</taxon>
        <taxon>Pentapetalae</taxon>
        <taxon>rosids</taxon>
        <taxon>fabids</taxon>
        <taxon>Fabales</taxon>
        <taxon>Fabaceae</taxon>
        <taxon>Caesalpinioideae</taxon>
        <taxon>mimosoid clade</taxon>
        <taxon>Acacieae</taxon>
        <taxon>Acacia</taxon>
    </lineage>
</organism>
<keyword evidence="4" id="KW-0804">Transcription</keyword>
<dbReference type="GO" id="GO:0046983">
    <property type="term" value="F:protein dimerization activity"/>
    <property type="evidence" value="ECO:0007669"/>
    <property type="project" value="InterPro"/>
</dbReference>
<evidence type="ECO:0000256" key="3">
    <source>
        <dbReference type="ARBA" id="ARBA00023125"/>
    </source>
</evidence>
<keyword evidence="8" id="KW-1185">Reference proteome</keyword>
<dbReference type="AlphaFoldDB" id="A0AAE1N9C3"/>
<dbReference type="EMBL" id="JAWXYG010000001">
    <property type="protein sequence ID" value="KAK4285669.1"/>
    <property type="molecule type" value="Genomic_DNA"/>
</dbReference>
<dbReference type="SUPFAM" id="SSF47459">
    <property type="entry name" value="HLH, helix-loop-helix DNA-binding domain"/>
    <property type="match status" value="1"/>
</dbReference>
<dbReference type="PANTHER" id="PTHR45914">
    <property type="entry name" value="TRANSCRIPTION FACTOR HEC3-RELATED"/>
    <property type="match status" value="1"/>
</dbReference>
<dbReference type="GO" id="GO:0003677">
    <property type="term" value="F:DNA binding"/>
    <property type="evidence" value="ECO:0007669"/>
    <property type="project" value="UniProtKB-KW"/>
</dbReference>
<dbReference type="InterPro" id="IPR036638">
    <property type="entry name" value="HLH_DNA-bd_sf"/>
</dbReference>
<evidence type="ECO:0000259" key="6">
    <source>
        <dbReference type="PROSITE" id="PS50888"/>
    </source>
</evidence>
<dbReference type="SMART" id="SM00353">
    <property type="entry name" value="HLH"/>
    <property type="match status" value="1"/>
</dbReference>
<dbReference type="Gene3D" id="4.10.280.10">
    <property type="entry name" value="Helix-loop-helix DNA-binding domain"/>
    <property type="match status" value="1"/>
</dbReference>
<dbReference type="InterPro" id="IPR011598">
    <property type="entry name" value="bHLH_dom"/>
</dbReference>
<sequence length="309" mass="35335">MAIPLSSYFNRENSFQTLLNEPEMMSSYCPFFHEETPPQLPPPDFSESFLFLNDNNANNLLFDDYYSFPAELTYPSPPLPQCQTPSLPLSHYNNNINIFPVTDDDQTFQCLYPKRRKLSFENNYHQIPYHSHNHFYDGVDQDNIFTLSSSCLMPEFNNHNIGVPPLPPVQPPVSPQSVAARKRRKKIAEKTVELGKMVPGGNEMNTADMLVAASKYVKYLQAQVSMLQLMNNTPTEDKAASWSDNQNQHLQAMLGSERVEEKLYLQEKCIVPQHLITTLTNHADIQTKPSILKDLNQLIIVSDPEKKQL</sequence>
<dbReference type="InterPro" id="IPR045843">
    <property type="entry name" value="IND-like"/>
</dbReference>
<feature type="domain" description="BHLH" evidence="6">
    <location>
        <begin position="171"/>
        <end position="220"/>
    </location>
</feature>
<protein>
    <recommendedName>
        <fullName evidence="6">BHLH domain-containing protein</fullName>
    </recommendedName>
</protein>
<keyword evidence="5" id="KW-0539">Nucleus</keyword>
<dbReference type="GO" id="GO:0003700">
    <property type="term" value="F:DNA-binding transcription factor activity"/>
    <property type="evidence" value="ECO:0007669"/>
    <property type="project" value="InterPro"/>
</dbReference>
<dbReference type="Proteomes" id="UP001293593">
    <property type="component" value="Unassembled WGS sequence"/>
</dbReference>
<dbReference type="CDD" id="cd11393">
    <property type="entry name" value="bHLH_AtbHLH_like"/>
    <property type="match status" value="1"/>
</dbReference>
<comment type="caution">
    <text evidence="7">The sequence shown here is derived from an EMBL/GenBank/DDBJ whole genome shotgun (WGS) entry which is preliminary data.</text>
</comment>
<reference evidence="7" key="1">
    <citation type="submission" date="2023-10" db="EMBL/GenBank/DDBJ databases">
        <title>Chromosome-level genome of the transformable northern wattle, Acacia crassicarpa.</title>
        <authorList>
            <person name="Massaro I."/>
            <person name="Sinha N.R."/>
            <person name="Poethig S."/>
            <person name="Leichty A.R."/>
        </authorList>
    </citation>
    <scope>NUCLEOTIDE SEQUENCE</scope>
    <source>
        <strain evidence="7">Acra3RX</strain>
        <tissue evidence="7">Leaf</tissue>
    </source>
</reference>
<evidence type="ECO:0000313" key="8">
    <source>
        <dbReference type="Proteomes" id="UP001293593"/>
    </source>
</evidence>
<evidence type="ECO:0000256" key="1">
    <source>
        <dbReference type="ARBA" id="ARBA00004123"/>
    </source>
</evidence>
<name>A0AAE1N9C3_9FABA</name>
<evidence type="ECO:0000313" key="7">
    <source>
        <dbReference type="EMBL" id="KAK4285669.1"/>
    </source>
</evidence>
<proteinExistence type="predicted"/>
<comment type="subcellular location">
    <subcellularLocation>
        <location evidence="1">Nucleus</location>
    </subcellularLocation>
</comment>
<gene>
    <name evidence="7" type="ORF">QN277_002337</name>
</gene>
<accession>A0AAE1N9C3</accession>
<dbReference type="InterPro" id="IPR045239">
    <property type="entry name" value="bHLH95_bHLH"/>
</dbReference>
<dbReference type="PROSITE" id="PS50888">
    <property type="entry name" value="BHLH"/>
    <property type="match status" value="1"/>
</dbReference>
<evidence type="ECO:0000256" key="2">
    <source>
        <dbReference type="ARBA" id="ARBA00023015"/>
    </source>
</evidence>
<evidence type="ECO:0000256" key="5">
    <source>
        <dbReference type="ARBA" id="ARBA00023242"/>
    </source>
</evidence>